<dbReference type="EMBL" id="CADEBC010000070">
    <property type="protein sequence ID" value="CAB3221768.1"/>
    <property type="molecule type" value="Genomic_DNA"/>
</dbReference>
<evidence type="ECO:0000313" key="1">
    <source>
        <dbReference type="EMBL" id="CAB3221768.1"/>
    </source>
</evidence>
<sequence>MTKRMAKNPAINNDRGLLLNTRVQMIAEAARPTVILQNTEDCTKLPHGGGGGHTALRYRGQLSLCSTTLSI</sequence>
<gene>
    <name evidence="1" type="ORF">APLA_LOCUS708</name>
</gene>
<evidence type="ECO:0000313" key="2">
    <source>
        <dbReference type="Proteomes" id="UP000494106"/>
    </source>
</evidence>
<proteinExistence type="predicted"/>
<keyword evidence="2" id="KW-1185">Reference proteome</keyword>
<reference evidence="1 2" key="1">
    <citation type="submission" date="2020-04" db="EMBL/GenBank/DDBJ databases">
        <authorList>
            <person name="Wallbank WR R."/>
            <person name="Pardo Diaz C."/>
            <person name="Kozak K."/>
            <person name="Martin S."/>
            <person name="Jiggins C."/>
            <person name="Moest M."/>
            <person name="Warren A I."/>
            <person name="Byers J.R.P. K."/>
            <person name="Montejo-Kovacevich G."/>
            <person name="Yen C E."/>
        </authorList>
    </citation>
    <scope>NUCLEOTIDE SEQUENCE [LARGE SCALE GENOMIC DNA]</scope>
</reference>
<name>A0A8S0YQP7_ARCPL</name>
<accession>A0A8S0YQP7</accession>
<comment type="caution">
    <text evidence="1">The sequence shown here is derived from an EMBL/GenBank/DDBJ whole genome shotgun (WGS) entry which is preliminary data.</text>
</comment>
<organism evidence="1 2">
    <name type="scientific">Arctia plantaginis</name>
    <name type="common">Wood tiger moth</name>
    <name type="synonym">Phalaena plantaginis</name>
    <dbReference type="NCBI Taxonomy" id="874455"/>
    <lineage>
        <taxon>Eukaryota</taxon>
        <taxon>Metazoa</taxon>
        <taxon>Ecdysozoa</taxon>
        <taxon>Arthropoda</taxon>
        <taxon>Hexapoda</taxon>
        <taxon>Insecta</taxon>
        <taxon>Pterygota</taxon>
        <taxon>Neoptera</taxon>
        <taxon>Endopterygota</taxon>
        <taxon>Lepidoptera</taxon>
        <taxon>Glossata</taxon>
        <taxon>Ditrysia</taxon>
        <taxon>Noctuoidea</taxon>
        <taxon>Erebidae</taxon>
        <taxon>Arctiinae</taxon>
        <taxon>Arctia</taxon>
    </lineage>
</organism>
<dbReference type="Proteomes" id="UP000494106">
    <property type="component" value="Unassembled WGS sequence"/>
</dbReference>
<dbReference type="AlphaFoldDB" id="A0A8S0YQP7"/>
<protein>
    <submittedName>
        <fullName evidence="1">Uncharacterized protein</fullName>
    </submittedName>
</protein>